<organism evidence="3 4">
    <name type="scientific">Fermentimicrarchaeum limneticum</name>
    <dbReference type="NCBI Taxonomy" id="2795018"/>
    <lineage>
        <taxon>Archaea</taxon>
        <taxon>Candidatus Micrarchaeota</taxon>
        <taxon>Candidatus Fermentimicrarchaeales</taxon>
        <taxon>Candidatus Fermentimicrarchaeaceae</taxon>
        <taxon>Candidatus Fermentimicrarchaeum</taxon>
    </lineage>
</organism>
<dbReference type="GO" id="GO:0005737">
    <property type="term" value="C:cytoplasm"/>
    <property type="evidence" value="ECO:0007669"/>
    <property type="project" value="TreeGrafter"/>
</dbReference>
<sequence>MLIGVVGKTNTGKSTFFAASTLVDAKIAPFPFTTIEPNLGKAYVRALCPCKELGVKCAPRNSLCENGTRLIPIDLIDVAGLVPDAHLGKGLGLKFLDDLRTADALIQVIDVSGTTDSEGNPTDFYDPANEIVFLEEEMSYWIAGIIKRSWSRIKGKELDSVTGLLSGLKMTQDEVDRAASHLFLAEEDINWSDDDILAFSREVRKISKPILIAANKIDLPKGEENYNNLKEKFKDKIIVPTCAEAELALRKADKHGSIHYVPGDKDFKILASDMPERQLAALNFIKEKVLKKYGGTGVQELINRATFDLLNLIVVYPVEDEGKFADHFGNALPDAVLLRKGSIAFDLAAKIHTDLAQGFICAVNARTRMRVGKEYVLKNGDVIKVVSSVR</sequence>
<evidence type="ECO:0000256" key="1">
    <source>
        <dbReference type="ARBA" id="ARBA00022741"/>
    </source>
</evidence>
<dbReference type="SUPFAM" id="SSF52540">
    <property type="entry name" value="P-loop containing nucleoside triphosphate hydrolases"/>
    <property type="match status" value="1"/>
</dbReference>
<evidence type="ECO:0000259" key="2">
    <source>
        <dbReference type="PROSITE" id="PS51710"/>
    </source>
</evidence>
<dbReference type="InterPro" id="IPR012676">
    <property type="entry name" value="TGS-like"/>
</dbReference>
<dbReference type="InterPro" id="IPR027417">
    <property type="entry name" value="P-loop_NTPase"/>
</dbReference>
<accession>A0A7D5XDF7</accession>
<dbReference type="Pfam" id="PF02824">
    <property type="entry name" value="TGS"/>
    <property type="match status" value="1"/>
</dbReference>
<dbReference type="Pfam" id="PF08438">
    <property type="entry name" value="YGR210-like_G4"/>
    <property type="match status" value="1"/>
</dbReference>
<dbReference type="Gene3D" id="3.40.50.300">
    <property type="entry name" value="P-loop containing nucleotide triphosphate hydrolases"/>
    <property type="match status" value="1"/>
</dbReference>
<dbReference type="PANTHER" id="PTHR23305:SF1">
    <property type="entry name" value="OBG-TYPE G DOMAIN-CONTAINING PROTEIN"/>
    <property type="match status" value="1"/>
</dbReference>
<gene>
    <name evidence="3" type="ORF">Sv326_1116</name>
</gene>
<keyword evidence="1" id="KW-0547">Nucleotide-binding</keyword>
<evidence type="ECO:0000313" key="4">
    <source>
        <dbReference type="Proteomes" id="UP000510821"/>
    </source>
</evidence>
<dbReference type="EMBL" id="CP058998">
    <property type="protein sequence ID" value="QLJ53291.1"/>
    <property type="molecule type" value="Genomic_DNA"/>
</dbReference>
<name>A0A7D5XDF7_FERL1</name>
<evidence type="ECO:0000313" key="3">
    <source>
        <dbReference type="EMBL" id="QLJ53291.1"/>
    </source>
</evidence>
<dbReference type="SUPFAM" id="SSF81271">
    <property type="entry name" value="TGS-like"/>
    <property type="match status" value="1"/>
</dbReference>
<dbReference type="InterPro" id="IPR004095">
    <property type="entry name" value="TGS"/>
</dbReference>
<dbReference type="Gene3D" id="3.10.20.30">
    <property type="match status" value="1"/>
</dbReference>
<dbReference type="KEGG" id="flt:Sv326_1116"/>
<dbReference type="InterPro" id="IPR012675">
    <property type="entry name" value="Beta-grasp_dom_sf"/>
</dbReference>
<dbReference type="PRINTS" id="PR00326">
    <property type="entry name" value="GTP1OBG"/>
</dbReference>
<dbReference type="AlphaFoldDB" id="A0A7D5XDF7"/>
<protein>
    <submittedName>
        <fullName evidence="3">GTP-binding and nucleic acid-binding protein YchF</fullName>
    </submittedName>
</protein>
<dbReference type="CDD" id="cd01899">
    <property type="entry name" value="Ygr210"/>
    <property type="match status" value="1"/>
</dbReference>
<reference evidence="4" key="1">
    <citation type="submission" date="2020-07" db="EMBL/GenBank/DDBJ databases">
        <title>Metabolic diversity and evolutionary history of the archaeal phylum ###Micrarchaeota### uncovered from a freshwater lake metagenome.</title>
        <authorList>
            <person name="Kadnikov V.V."/>
            <person name="Savvichev A.S."/>
            <person name="Mardanov A.V."/>
            <person name="Beletsky A.V."/>
            <person name="Chupakov A.V."/>
            <person name="Kokryatskaya N.M."/>
            <person name="Pimenov N.V."/>
            <person name="Ravin N.V."/>
        </authorList>
    </citation>
    <scope>NUCLEOTIDE SEQUENCE [LARGE SCALE GENOMIC DNA]</scope>
</reference>
<dbReference type="GO" id="GO:0016887">
    <property type="term" value="F:ATP hydrolysis activity"/>
    <property type="evidence" value="ECO:0007669"/>
    <property type="project" value="TreeGrafter"/>
</dbReference>
<dbReference type="NCBIfam" id="NF007171">
    <property type="entry name" value="PRK09602.1"/>
    <property type="match status" value="1"/>
</dbReference>
<dbReference type="InterPro" id="IPR013646">
    <property type="entry name" value="YGR210-like_G4"/>
</dbReference>
<proteinExistence type="predicted"/>
<dbReference type="GO" id="GO:0005525">
    <property type="term" value="F:GTP binding"/>
    <property type="evidence" value="ECO:0007669"/>
    <property type="project" value="InterPro"/>
</dbReference>
<dbReference type="InterPro" id="IPR031167">
    <property type="entry name" value="G_OBG"/>
</dbReference>
<dbReference type="Pfam" id="PF01926">
    <property type="entry name" value="MMR_HSR1"/>
    <property type="match status" value="1"/>
</dbReference>
<dbReference type="PANTHER" id="PTHR23305">
    <property type="entry name" value="OBG GTPASE FAMILY"/>
    <property type="match status" value="1"/>
</dbReference>
<feature type="domain" description="OBG-type G" evidence="2">
    <location>
        <begin position="1"/>
        <end position="261"/>
    </location>
</feature>
<dbReference type="InterPro" id="IPR006073">
    <property type="entry name" value="GTP-bd"/>
</dbReference>
<dbReference type="Gene3D" id="1.10.8.470">
    <property type="match status" value="1"/>
</dbReference>
<dbReference type="PROSITE" id="PS51710">
    <property type="entry name" value="G_OBG"/>
    <property type="match status" value="1"/>
</dbReference>
<dbReference type="Proteomes" id="UP000510821">
    <property type="component" value="Chromosome"/>
</dbReference>